<evidence type="ECO:0000256" key="4">
    <source>
        <dbReference type="RuleBase" id="RU361187"/>
    </source>
</evidence>
<keyword evidence="2 4" id="KW-0378">Hydrolase</keyword>
<evidence type="ECO:0000313" key="6">
    <source>
        <dbReference type="Proteomes" id="UP001300692"/>
    </source>
</evidence>
<evidence type="ECO:0000313" key="5">
    <source>
        <dbReference type="EMBL" id="MCV9389303.1"/>
    </source>
</evidence>
<dbReference type="Pfam" id="PF04616">
    <property type="entry name" value="Glyco_hydro_43"/>
    <property type="match status" value="1"/>
</dbReference>
<name>A0ABT3D0H7_9BACT</name>
<protein>
    <submittedName>
        <fullName evidence="5">Family 43 glycosylhydrolase</fullName>
    </submittedName>
</protein>
<sequence length="348" mass="40358">MAVSLMACHPNIQSKEKKDVEQLPVEVMQHKKAIHPIDDWMRDPFITLGPDSRYYMTMTQQKNEEGDDLMPVYVSDDLWNWEKIGFPYSIRKASNAEEFEARLAEKNEERDDPMPMRLWAPEMHWVDDHWVYIHTSNTGLGNLIQTKGTDLFELKSQWGSNFRRKHDPFLFQDDDGSKYLVYKCTEIVKLKDDLSGTDGEPVQIGPSNRKMGHEGAFIIKYKGKYVLFGTAWSTDEMRHGTYNLYYCTSDNLMGPYGERKFAGRFLGHGTLFLDKQDRWWCTAFYNANKPPISPQEAKTGDQSDTAYTINKQGLTLVPMEIKMENGEVIIRPKDPDYGYPGKEEVQQF</sequence>
<dbReference type="Proteomes" id="UP001300692">
    <property type="component" value="Unassembled WGS sequence"/>
</dbReference>
<dbReference type="EMBL" id="JAOYOD010000001">
    <property type="protein sequence ID" value="MCV9389303.1"/>
    <property type="molecule type" value="Genomic_DNA"/>
</dbReference>
<proteinExistence type="inferred from homology"/>
<dbReference type="Gene3D" id="2.115.10.20">
    <property type="entry name" value="Glycosyl hydrolase domain, family 43"/>
    <property type="match status" value="1"/>
</dbReference>
<dbReference type="SUPFAM" id="SSF75005">
    <property type="entry name" value="Arabinanase/levansucrase/invertase"/>
    <property type="match status" value="1"/>
</dbReference>
<comment type="caution">
    <text evidence="5">The sequence shown here is derived from an EMBL/GenBank/DDBJ whole genome shotgun (WGS) entry which is preliminary data.</text>
</comment>
<dbReference type="InterPro" id="IPR006710">
    <property type="entry name" value="Glyco_hydro_43"/>
</dbReference>
<dbReference type="PANTHER" id="PTHR42812:SF14">
    <property type="entry name" value="SECRETED PROTEIN"/>
    <property type="match status" value="1"/>
</dbReference>
<dbReference type="RefSeq" id="WP_264140226.1">
    <property type="nucleotide sequence ID" value="NZ_JAOYOD010000001.1"/>
</dbReference>
<dbReference type="CDD" id="cd08986">
    <property type="entry name" value="GH43-like"/>
    <property type="match status" value="1"/>
</dbReference>
<reference evidence="5 6" key="1">
    <citation type="submission" date="2022-10" db="EMBL/GenBank/DDBJ databases">
        <title>Comparative genomics and taxonomic characterization of three novel marine species of genus Reichenbachiella exhibiting antioxidant and polysaccharide degradation activities.</title>
        <authorList>
            <person name="Muhammad N."/>
            <person name="Lee Y.-J."/>
            <person name="Ko J."/>
            <person name="Kim S.-G."/>
        </authorList>
    </citation>
    <scope>NUCLEOTIDE SEQUENCE [LARGE SCALE GENOMIC DNA]</scope>
    <source>
        <strain evidence="5 6">ABR2-5</strain>
    </source>
</reference>
<keyword evidence="3 4" id="KW-0326">Glycosidase</keyword>
<evidence type="ECO:0000256" key="1">
    <source>
        <dbReference type="ARBA" id="ARBA00009865"/>
    </source>
</evidence>
<keyword evidence="6" id="KW-1185">Reference proteome</keyword>
<gene>
    <name evidence="5" type="ORF">N7U62_21740</name>
</gene>
<dbReference type="InterPro" id="IPR051795">
    <property type="entry name" value="Glycosyl_Hydrlase_43"/>
</dbReference>
<dbReference type="PANTHER" id="PTHR42812">
    <property type="entry name" value="BETA-XYLOSIDASE"/>
    <property type="match status" value="1"/>
</dbReference>
<comment type="similarity">
    <text evidence="1 4">Belongs to the glycosyl hydrolase 43 family.</text>
</comment>
<dbReference type="InterPro" id="IPR023296">
    <property type="entry name" value="Glyco_hydro_beta-prop_sf"/>
</dbReference>
<evidence type="ECO:0000256" key="2">
    <source>
        <dbReference type="ARBA" id="ARBA00022801"/>
    </source>
</evidence>
<accession>A0ABT3D0H7</accession>
<organism evidence="5 6">
    <name type="scientific">Reichenbachiella ulvae</name>
    <dbReference type="NCBI Taxonomy" id="2980104"/>
    <lineage>
        <taxon>Bacteria</taxon>
        <taxon>Pseudomonadati</taxon>
        <taxon>Bacteroidota</taxon>
        <taxon>Cytophagia</taxon>
        <taxon>Cytophagales</taxon>
        <taxon>Reichenbachiellaceae</taxon>
        <taxon>Reichenbachiella</taxon>
    </lineage>
</organism>
<evidence type="ECO:0000256" key="3">
    <source>
        <dbReference type="ARBA" id="ARBA00023295"/>
    </source>
</evidence>